<dbReference type="Gene3D" id="3.20.20.70">
    <property type="entry name" value="Aldolase class I"/>
    <property type="match status" value="1"/>
</dbReference>
<protein>
    <recommendedName>
        <fullName evidence="4 9">N-(5'-phosphoribosyl)anthranilate isomerase</fullName>
        <shortName evidence="9">PRAI</shortName>
        <ecNumber evidence="3 9">5.3.1.24</ecNumber>
    </recommendedName>
</protein>
<accession>A0A9Q2ITP4</accession>
<dbReference type="GO" id="GO:0000162">
    <property type="term" value="P:L-tryptophan biosynthetic process"/>
    <property type="evidence" value="ECO:0007669"/>
    <property type="project" value="UniProtKB-UniRule"/>
</dbReference>
<name>A0A9Q2ITP4_GLUJA</name>
<keyword evidence="8 9" id="KW-0413">Isomerase</keyword>
<dbReference type="GO" id="GO:0004640">
    <property type="term" value="F:phosphoribosylanthranilate isomerase activity"/>
    <property type="evidence" value="ECO:0007669"/>
    <property type="project" value="UniProtKB-UniRule"/>
</dbReference>
<reference evidence="11" key="2">
    <citation type="submission" date="2020-11" db="EMBL/GenBank/DDBJ databases">
        <title>Description of novel Gluconobacter species.</title>
        <authorList>
            <person name="Cleenwerck I."/>
            <person name="Cnockaert M."/>
            <person name="Borremans W."/>
            <person name="Wieme A.D."/>
            <person name="De Vuyst L."/>
            <person name="Vandamme P."/>
        </authorList>
    </citation>
    <scope>NUCLEOTIDE SEQUENCE</scope>
    <source>
        <strain evidence="11">R71697</strain>
    </source>
</reference>
<dbReference type="PANTHER" id="PTHR42894:SF1">
    <property type="entry name" value="N-(5'-PHOSPHORIBOSYL)ANTHRANILATE ISOMERASE"/>
    <property type="match status" value="1"/>
</dbReference>
<keyword evidence="6 9" id="KW-0822">Tryptophan biosynthesis</keyword>
<evidence type="ECO:0000256" key="1">
    <source>
        <dbReference type="ARBA" id="ARBA00001164"/>
    </source>
</evidence>
<evidence type="ECO:0000256" key="6">
    <source>
        <dbReference type="ARBA" id="ARBA00022822"/>
    </source>
</evidence>
<evidence type="ECO:0000313" key="12">
    <source>
        <dbReference type="Proteomes" id="UP000661006"/>
    </source>
</evidence>
<evidence type="ECO:0000256" key="4">
    <source>
        <dbReference type="ARBA" id="ARBA00022272"/>
    </source>
</evidence>
<evidence type="ECO:0000256" key="8">
    <source>
        <dbReference type="ARBA" id="ARBA00023235"/>
    </source>
</evidence>
<comment type="pathway">
    <text evidence="2 9">Amino-acid biosynthesis; L-tryptophan biosynthesis; L-tryptophan from chorismate: step 3/5.</text>
</comment>
<dbReference type="Pfam" id="PF00697">
    <property type="entry name" value="PRAI"/>
    <property type="match status" value="1"/>
</dbReference>
<evidence type="ECO:0000256" key="9">
    <source>
        <dbReference type="HAMAP-Rule" id="MF_00135"/>
    </source>
</evidence>
<sequence>MIGVKICGVRDVSTMQFCGGLQVDWVGFVFYQASPRYVTPEQAKILNDSAPSRSLGGPERVGLFVKADDEAIEQTLQSVKLDVLQIYDTEERAKAIRERFGLPTWLARGVASSSDLPSRSELDGYVIEAPHQEGDGRPGGLGRTFDWTLTKSWSAPAFWMLAGGLNPSNVGNALQASGAPAVDVSSGVEDSPGHKSHDLIKKFVEKARFGG</sequence>
<proteinExistence type="inferred from homology"/>
<comment type="similarity">
    <text evidence="9">Belongs to the TrpF family.</text>
</comment>
<dbReference type="HAMAP" id="MF_00135">
    <property type="entry name" value="PRAI"/>
    <property type="match status" value="1"/>
</dbReference>
<evidence type="ECO:0000256" key="2">
    <source>
        <dbReference type="ARBA" id="ARBA00004664"/>
    </source>
</evidence>
<reference evidence="11" key="1">
    <citation type="submission" date="2020-04" db="EMBL/GenBank/DDBJ databases">
        <authorList>
            <person name="Sombolestani A."/>
        </authorList>
    </citation>
    <scope>NUCLEOTIDE SEQUENCE</scope>
    <source>
        <strain evidence="11">R71697</strain>
    </source>
</reference>
<dbReference type="EMBL" id="JABCQN010000003">
    <property type="protein sequence ID" value="MBF0870854.1"/>
    <property type="molecule type" value="Genomic_DNA"/>
</dbReference>
<dbReference type="InterPro" id="IPR001240">
    <property type="entry name" value="PRAI_dom"/>
</dbReference>
<evidence type="ECO:0000259" key="10">
    <source>
        <dbReference type="Pfam" id="PF00697"/>
    </source>
</evidence>
<dbReference type="AlphaFoldDB" id="A0A9Q2ITP4"/>
<feature type="domain" description="N-(5'phosphoribosyl) anthranilate isomerase (PRAI)" evidence="10">
    <location>
        <begin position="4"/>
        <end position="205"/>
    </location>
</feature>
<dbReference type="EC" id="5.3.1.24" evidence="3 9"/>
<gene>
    <name evidence="9" type="primary">trpF</name>
    <name evidence="11" type="ORF">HKD32_08330</name>
</gene>
<dbReference type="RefSeq" id="WP_061930987.1">
    <property type="nucleotide sequence ID" value="NZ_JABCQN010000003.1"/>
</dbReference>
<dbReference type="GeneID" id="81474702"/>
<dbReference type="InterPro" id="IPR011060">
    <property type="entry name" value="RibuloseP-bd_barrel"/>
</dbReference>
<dbReference type="SUPFAM" id="SSF51366">
    <property type="entry name" value="Ribulose-phoshate binding barrel"/>
    <property type="match status" value="1"/>
</dbReference>
<comment type="caution">
    <text evidence="11">The sequence shown here is derived from an EMBL/GenBank/DDBJ whole genome shotgun (WGS) entry which is preliminary data.</text>
</comment>
<dbReference type="InterPro" id="IPR013785">
    <property type="entry name" value="Aldolase_TIM"/>
</dbReference>
<dbReference type="PANTHER" id="PTHR42894">
    <property type="entry name" value="N-(5'-PHOSPHORIBOSYL)ANTHRANILATE ISOMERASE"/>
    <property type="match status" value="1"/>
</dbReference>
<evidence type="ECO:0000256" key="5">
    <source>
        <dbReference type="ARBA" id="ARBA00022605"/>
    </source>
</evidence>
<keyword evidence="7 9" id="KW-0057">Aromatic amino acid biosynthesis</keyword>
<comment type="catalytic activity">
    <reaction evidence="1 9">
        <text>N-(5-phospho-beta-D-ribosyl)anthranilate = 1-(2-carboxyphenylamino)-1-deoxy-D-ribulose 5-phosphate</text>
        <dbReference type="Rhea" id="RHEA:21540"/>
        <dbReference type="ChEBI" id="CHEBI:18277"/>
        <dbReference type="ChEBI" id="CHEBI:58613"/>
        <dbReference type="EC" id="5.3.1.24"/>
    </reaction>
</comment>
<organism evidence="11 12">
    <name type="scientific">Gluconobacter japonicus</name>
    <dbReference type="NCBI Taxonomy" id="376620"/>
    <lineage>
        <taxon>Bacteria</taxon>
        <taxon>Pseudomonadati</taxon>
        <taxon>Pseudomonadota</taxon>
        <taxon>Alphaproteobacteria</taxon>
        <taxon>Acetobacterales</taxon>
        <taxon>Acetobacteraceae</taxon>
        <taxon>Gluconobacter</taxon>
    </lineage>
</organism>
<keyword evidence="5 9" id="KW-0028">Amino-acid biosynthesis</keyword>
<evidence type="ECO:0000313" key="11">
    <source>
        <dbReference type="EMBL" id="MBF0870854.1"/>
    </source>
</evidence>
<evidence type="ECO:0000256" key="7">
    <source>
        <dbReference type="ARBA" id="ARBA00023141"/>
    </source>
</evidence>
<evidence type="ECO:0000256" key="3">
    <source>
        <dbReference type="ARBA" id="ARBA00012572"/>
    </source>
</evidence>
<dbReference type="Proteomes" id="UP000661006">
    <property type="component" value="Unassembled WGS sequence"/>
</dbReference>
<dbReference type="InterPro" id="IPR044643">
    <property type="entry name" value="TrpF_fam"/>
</dbReference>
<dbReference type="CDD" id="cd00405">
    <property type="entry name" value="PRAI"/>
    <property type="match status" value="1"/>
</dbReference>